<evidence type="ECO:0008006" key="4">
    <source>
        <dbReference type="Google" id="ProtNLM"/>
    </source>
</evidence>
<dbReference type="PANTHER" id="PTHR40045">
    <property type="entry name" value="YCGG FAMILY PROTEIN"/>
    <property type="match status" value="1"/>
</dbReference>
<dbReference type="STRING" id="1912961.BU204_25740"/>
<evidence type="ECO:0000313" key="3">
    <source>
        <dbReference type="Proteomes" id="UP000185596"/>
    </source>
</evidence>
<reference evidence="2 3" key="1">
    <citation type="submission" date="2016-12" db="EMBL/GenBank/DDBJ databases">
        <title>The draft genome sequence of Actinophytocola sp. 11-183.</title>
        <authorList>
            <person name="Wang W."/>
            <person name="Yuan L."/>
        </authorList>
    </citation>
    <scope>NUCLEOTIDE SEQUENCE [LARGE SCALE GENOMIC DNA]</scope>
    <source>
        <strain evidence="2 3">11-183</strain>
    </source>
</reference>
<sequence length="245" mass="27469">MDRFDGCEGTAFGRRPTGTVPDPVKDLVQDQLHGLVSARTFPCLGARSALASGNYLFNVYEDMESADSLLALAEDLRHFAGVRLGMGDFYTHVAAFLEPRMIQDESVWERQLWGLLQRLHDIDESPWDDRFSTDPTSPEFALSFAGLGHLVVTLYPGANRFARRFAWPTLVFNPLEQDRAKFPEDEALLRFQGRIRARDARLQGEVNPALPKTLDDPQAPGFSGAPVTSDWRCPLRVRANPPEKP</sequence>
<accession>A0A1Q8CK29</accession>
<proteinExistence type="predicted"/>
<dbReference type="PANTHER" id="PTHR40045:SF1">
    <property type="entry name" value="YQCI_YCGG FAMILY PROTEIN"/>
    <property type="match status" value="1"/>
</dbReference>
<dbReference type="Pfam" id="PF08892">
    <property type="entry name" value="YqcI_YcgG"/>
    <property type="match status" value="1"/>
</dbReference>
<feature type="region of interest" description="Disordered" evidence="1">
    <location>
        <begin position="208"/>
        <end position="229"/>
    </location>
</feature>
<dbReference type="OrthoDB" id="283514at2"/>
<organism evidence="2 3">
    <name type="scientific">Actinophytocola xanthii</name>
    <dbReference type="NCBI Taxonomy" id="1912961"/>
    <lineage>
        <taxon>Bacteria</taxon>
        <taxon>Bacillati</taxon>
        <taxon>Actinomycetota</taxon>
        <taxon>Actinomycetes</taxon>
        <taxon>Pseudonocardiales</taxon>
        <taxon>Pseudonocardiaceae</taxon>
    </lineage>
</organism>
<evidence type="ECO:0000313" key="2">
    <source>
        <dbReference type="EMBL" id="OLF14696.1"/>
    </source>
</evidence>
<keyword evidence="3" id="KW-1185">Reference proteome</keyword>
<gene>
    <name evidence="2" type="ORF">BU204_25740</name>
</gene>
<dbReference type="NCBIfam" id="NF041366">
    <property type="entry name" value="GntA_guanitoxin"/>
    <property type="match status" value="1"/>
</dbReference>
<dbReference type="AlphaFoldDB" id="A0A1Q8CK29"/>
<name>A0A1Q8CK29_9PSEU</name>
<dbReference type="EMBL" id="MSIE01000050">
    <property type="protein sequence ID" value="OLF14696.1"/>
    <property type="molecule type" value="Genomic_DNA"/>
</dbReference>
<comment type="caution">
    <text evidence="2">The sequence shown here is derived from an EMBL/GenBank/DDBJ whole genome shotgun (WGS) entry which is preliminary data.</text>
</comment>
<dbReference type="Proteomes" id="UP000185596">
    <property type="component" value="Unassembled WGS sequence"/>
</dbReference>
<protein>
    <recommendedName>
        <fullName evidence="4">YqcI/YcgG family protein</fullName>
    </recommendedName>
</protein>
<evidence type="ECO:0000256" key="1">
    <source>
        <dbReference type="SAM" id="MobiDB-lite"/>
    </source>
</evidence>
<dbReference type="RefSeq" id="WP_075128333.1">
    <property type="nucleotide sequence ID" value="NZ_MSIE01000050.1"/>
</dbReference>
<dbReference type="InterPro" id="IPR014988">
    <property type="entry name" value="Uncharacterised_YqcI/YcgG"/>
</dbReference>